<reference evidence="2" key="1">
    <citation type="submission" date="2020-05" db="EMBL/GenBank/DDBJ databases">
        <title>Chitinophaga laudate sp. nov., isolated from a tropical peat swamp.</title>
        <authorList>
            <person name="Goh C.B.S."/>
            <person name="Lee M.S."/>
            <person name="Parimannan S."/>
            <person name="Pasbakhsh P."/>
            <person name="Yule C.M."/>
            <person name="Rajandas H."/>
            <person name="Loke S."/>
            <person name="Croft L."/>
            <person name="Tan J.B.L."/>
        </authorList>
    </citation>
    <scope>NUCLEOTIDE SEQUENCE</scope>
    <source>
        <strain evidence="2">Mgbs1</strain>
    </source>
</reference>
<keyword evidence="3" id="KW-1185">Reference proteome</keyword>
<dbReference type="Proteomes" id="UP000281028">
    <property type="component" value="Unassembled WGS sequence"/>
</dbReference>
<sequence length="254" mass="29983">MRNPVRRNRNIGTPQQGYGRNNKLTIPSLLADERSFCERLGSYEKTDKVINEHTFTFITEEARLPLSHACTVNDVERMISYIPPADYGSLKFIVFRQPRRKEEIISPVWGRLRYAYLFEKEIFPAVLLESVDCTKTIRWKRSLTPEDLAELNRLQDDGHHFEPDKRGYNLVPEISNVRNTQLYRTLLHEFGHYVQYLNVVERPGEDDDLEAWEKRNDYYTSIPKNIKEQFAHRYADTLMNALKEQGLIPFERAE</sequence>
<accession>A0A433W974</accession>
<comment type="caution">
    <text evidence="2">The sequence shown here is derived from an EMBL/GenBank/DDBJ whole genome shotgun (WGS) entry which is preliminary data.</text>
</comment>
<name>A0A433W974_9BACT</name>
<feature type="compositionally biased region" description="Polar residues" evidence="1">
    <location>
        <begin position="10"/>
        <end position="22"/>
    </location>
</feature>
<dbReference type="EMBL" id="RIAR02000001">
    <property type="protein sequence ID" value="NSL85285.1"/>
    <property type="molecule type" value="Genomic_DNA"/>
</dbReference>
<dbReference type="AlphaFoldDB" id="A0A433W974"/>
<evidence type="ECO:0000313" key="2">
    <source>
        <dbReference type="EMBL" id="NSL85285.1"/>
    </source>
</evidence>
<gene>
    <name evidence="2" type="ORF">ECE50_000475</name>
</gene>
<evidence type="ECO:0000256" key="1">
    <source>
        <dbReference type="SAM" id="MobiDB-lite"/>
    </source>
</evidence>
<evidence type="ECO:0000313" key="3">
    <source>
        <dbReference type="Proteomes" id="UP000281028"/>
    </source>
</evidence>
<dbReference type="OrthoDB" id="8478507at2"/>
<proteinExistence type="predicted"/>
<feature type="region of interest" description="Disordered" evidence="1">
    <location>
        <begin position="1"/>
        <end position="22"/>
    </location>
</feature>
<protein>
    <submittedName>
        <fullName evidence="2">Uncharacterized protein</fullName>
    </submittedName>
</protein>
<organism evidence="2 3">
    <name type="scientific">Chitinophaga solisilvae</name>
    <dbReference type="NCBI Taxonomy" id="1233460"/>
    <lineage>
        <taxon>Bacteria</taxon>
        <taxon>Pseudomonadati</taxon>
        <taxon>Bacteroidota</taxon>
        <taxon>Chitinophagia</taxon>
        <taxon>Chitinophagales</taxon>
        <taxon>Chitinophagaceae</taxon>
        <taxon>Chitinophaga</taxon>
    </lineage>
</organism>